<dbReference type="GO" id="GO:0006654">
    <property type="term" value="P:phosphatidic acid biosynthetic process"/>
    <property type="evidence" value="ECO:0007669"/>
    <property type="project" value="TreeGrafter"/>
</dbReference>
<dbReference type="GO" id="GO:0003841">
    <property type="term" value="F:1-acylglycerol-3-phosphate O-acyltransferase activity"/>
    <property type="evidence" value="ECO:0007669"/>
    <property type="project" value="TreeGrafter"/>
</dbReference>
<comment type="pathway">
    <text evidence="1">Lipid metabolism.</text>
</comment>
<evidence type="ECO:0000256" key="3">
    <source>
        <dbReference type="ARBA" id="ARBA00023315"/>
    </source>
</evidence>
<dbReference type="SMART" id="SM00563">
    <property type="entry name" value="PlsC"/>
    <property type="match status" value="1"/>
</dbReference>
<dbReference type="CDD" id="cd07989">
    <property type="entry name" value="LPLAT_AGPAT-like"/>
    <property type="match status" value="1"/>
</dbReference>
<dbReference type="PATRIC" id="fig|1806891.3.peg.541"/>
<keyword evidence="6" id="KW-1185">Reference proteome</keyword>
<evidence type="ECO:0000256" key="2">
    <source>
        <dbReference type="ARBA" id="ARBA00022679"/>
    </source>
</evidence>
<dbReference type="PANTHER" id="PTHR10434:SF11">
    <property type="entry name" value="1-ACYL-SN-GLYCEROL-3-PHOSPHATE ACYLTRANSFERASE"/>
    <property type="match status" value="1"/>
</dbReference>
<keyword evidence="2" id="KW-0808">Transferase</keyword>
<accession>A0A1A9HUQ3</accession>
<evidence type="ECO:0000256" key="1">
    <source>
        <dbReference type="ARBA" id="ARBA00005189"/>
    </source>
</evidence>
<dbReference type="AlphaFoldDB" id="A0A1A9HUQ3"/>
<feature type="domain" description="Phospholipid/glycerol acyltransferase" evidence="4">
    <location>
        <begin position="44"/>
        <end position="170"/>
    </location>
</feature>
<proteinExistence type="predicted"/>
<dbReference type="InterPro" id="IPR002123">
    <property type="entry name" value="Plipid/glycerol_acylTrfase"/>
</dbReference>
<evidence type="ECO:0000259" key="4">
    <source>
        <dbReference type="SMART" id="SM00563"/>
    </source>
</evidence>
<organism evidence="5 6">
    <name type="scientific">Candidatus Chlamydia sanziniae</name>
    <dbReference type="NCBI Taxonomy" id="1806891"/>
    <lineage>
        <taxon>Bacteria</taxon>
        <taxon>Pseudomonadati</taxon>
        <taxon>Chlamydiota</taxon>
        <taxon>Chlamydiia</taxon>
        <taxon>Chlamydiales</taxon>
        <taxon>Chlamydiaceae</taxon>
        <taxon>Chlamydia/Chlamydophila group</taxon>
        <taxon>Chlamydia</taxon>
    </lineage>
</organism>
<dbReference type="SUPFAM" id="SSF69593">
    <property type="entry name" value="Glycerol-3-phosphate (1)-acyltransferase"/>
    <property type="match status" value="1"/>
</dbReference>
<evidence type="ECO:0000313" key="5">
    <source>
        <dbReference type="EMBL" id="ANH78719.1"/>
    </source>
</evidence>
<dbReference type="EMBL" id="CP014639">
    <property type="protein sequence ID" value="ANH78719.1"/>
    <property type="molecule type" value="Genomic_DNA"/>
</dbReference>
<protein>
    <submittedName>
        <fullName evidence="5">SnGlycerol-3-P acyltransferase</fullName>
    </submittedName>
</protein>
<sequence length="257" mass="29662">MIKGLWQTTYKRICAFLISTLLKLRYRLRVEGMQALHLNPKQGCLFLSNHMAKIDPVILEVLFWNNFHLRPLAGDYLFDDPIIRWFLHIVQAIPVPQIIPGKNTDETLERVDRYYKNVVSVLNTGGSVLLYPSGRLSKTGKENILNQNSAYTLLHKAKQCNVVLVRISGLWGSAFSCYKKKTSPALVRVYKESLFALLRCGLFFMPKRFVKITVCQVDHSFLQQFPAKQDLNAFLSSWFNQDQEDFPIEVPYTINKS</sequence>
<name>A0A1A9HUQ3_9CHLA</name>
<dbReference type="OrthoDB" id="9803035at2"/>
<dbReference type="Proteomes" id="UP000078162">
    <property type="component" value="Chromosome"/>
</dbReference>
<reference evidence="6" key="1">
    <citation type="submission" date="2016-03" db="EMBL/GenBank/DDBJ databases">
        <title>Culture-independent genomics supports pathogen discovery for uncultivable bacteria within the genus Chlamydia.</title>
        <authorList>
            <person name="Taylor-Brown A."/>
            <person name="Bachmann N.L."/>
            <person name="Borel N."/>
            <person name="Polkinghorne A."/>
        </authorList>
    </citation>
    <scope>NUCLEOTIDE SEQUENCE [LARGE SCALE GENOMIC DNA]</scope>
    <source>
        <strain evidence="6">2742-308</strain>
    </source>
</reference>
<dbReference type="KEGG" id="csaz:Cs308_0549"/>
<dbReference type="Pfam" id="PF01553">
    <property type="entry name" value="Acyltransferase"/>
    <property type="match status" value="1"/>
</dbReference>
<keyword evidence="3 5" id="KW-0012">Acyltransferase</keyword>
<dbReference type="STRING" id="1806891.Cs308_0549"/>
<gene>
    <name evidence="5" type="ORF">Cs308_0549</name>
</gene>
<dbReference type="RefSeq" id="WP_066482246.1">
    <property type="nucleotide sequence ID" value="NZ_CP014639.1"/>
</dbReference>
<dbReference type="PANTHER" id="PTHR10434">
    <property type="entry name" value="1-ACYL-SN-GLYCEROL-3-PHOSPHATE ACYLTRANSFERASE"/>
    <property type="match status" value="1"/>
</dbReference>
<evidence type="ECO:0000313" key="6">
    <source>
        <dbReference type="Proteomes" id="UP000078162"/>
    </source>
</evidence>